<evidence type="ECO:0000313" key="1">
    <source>
        <dbReference type="EMBL" id="GAA3662333.1"/>
    </source>
</evidence>
<dbReference type="RefSeq" id="WP_221859361.1">
    <property type="nucleotide sequence ID" value="NZ_BAAAYV010000012.1"/>
</dbReference>
<dbReference type="Proteomes" id="UP001410795">
    <property type="component" value="Unassembled WGS sequence"/>
</dbReference>
<reference evidence="2" key="1">
    <citation type="journal article" date="2019" name="Int. J. Syst. Evol. Microbiol.">
        <title>The Global Catalogue of Microorganisms (GCM) 10K type strain sequencing project: providing services to taxonomists for standard genome sequencing and annotation.</title>
        <authorList>
            <consortium name="The Broad Institute Genomics Platform"/>
            <consortium name="The Broad Institute Genome Sequencing Center for Infectious Disease"/>
            <person name="Wu L."/>
            <person name="Ma J."/>
        </authorList>
    </citation>
    <scope>NUCLEOTIDE SEQUENCE [LARGE SCALE GENOMIC DNA]</scope>
    <source>
        <strain evidence="2">JCM 16546</strain>
    </source>
</reference>
<dbReference type="InterPro" id="IPR035992">
    <property type="entry name" value="Ricin_B-like_lectins"/>
</dbReference>
<dbReference type="EMBL" id="BAAAYV010000012">
    <property type="protein sequence ID" value="GAA3662333.1"/>
    <property type="molecule type" value="Genomic_DNA"/>
</dbReference>
<sequence length="479" mass="49936">MRRSVRVRLIAVLAFVLTFAVGGGAWAQWSAEAQLAGPAQAARTGVTQTVHAGSSTQTPLTTTYTSLSRTAAGAVSVTNTGSREAGYSLDVLASSATADGLPGAVSVAIAVISDPADCTTDADLASPVTGTLSTSTPLQATGTVEAGATVVLCVRTSMTAADAATYSDESVQIAVDSTLSYADGAAWQAAAEAAGFTQKVGTSALFDADSSLRYYAHNKDLCIQRYQLGDGSDGLGRAADCSDWEGEWRISQNSDGTFYIAWAYNDPNTPAAPRWTARTDGQVLRLSTAADVDTQRWSIIAVSDTEYRIESIAYPGQCIAIGDGLWTSGADPRKVVLADCDDVESQRFTFEVVGDPVDEAEAMTCGGSPPWSVALSFSQNAGYQGETTYRAFLAPESSPETRTAFPVGALGGWYTTLQIDNSSSALKDYVASANGGLGNTWVYVEQQIANSGKWSPVAVGKIALTTSSNPTLGVVCGWQ</sequence>
<dbReference type="PROSITE" id="PS50231">
    <property type="entry name" value="RICIN_B_LECTIN"/>
    <property type="match status" value="1"/>
</dbReference>
<dbReference type="SUPFAM" id="SSF50370">
    <property type="entry name" value="Ricin B-like lectins"/>
    <property type="match status" value="1"/>
</dbReference>
<proteinExistence type="predicted"/>
<protein>
    <recommendedName>
        <fullName evidence="3">Ricin B lectin domain-containing protein</fullName>
    </recommendedName>
</protein>
<accession>A0ABP7BJ75</accession>
<name>A0ABP7BJ75_9MICO</name>
<gene>
    <name evidence="1" type="ORF">GCM10022202_24770</name>
</gene>
<evidence type="ECO:0000313" key="2">
    <source>
        <dbReference type="Proteomes" id="UP001410795"/>
    </source>
</evidence>
<organism evidence="1 2">
    <name type="scientific">Microbacterium marinilacus</name>
    <dbReference type="NCBI Taxonomy" id="415209"/>
    <lineage>
        <taxon>Bacteria</taxon>
        <taxon>Bacillati</taxon>
        <taxon>Actinomycetota</taxon>
        <taxon>Actinomycetes</taxon>
        <taxon>Micrococcales</taxon>
        <taxon>Microbacteriaceae</taxon>
        <taxon>Microbacterium</taxon>
    </lineage>
</organism>
<dbReference type="Gene3D" id="2.80.10.50">
    <property type="match status" value="1"/>
</dbReference>
<evidence type="ECO:0008006" key="3">
    <source>
        <dbReference type="Google" id="ProtNLM"/>
    </source>
</evidence>
<keyword evidence="2" id="KW-1185">Reference proteome</keyword>
<dbReference type="CDD" id="cd00161">
    <property type="entry name" value="beta-trefoil_Ricin-like"/>
    <property type="match status" value="1"/>
</dbReference>
<comment type="caution">
    <text evidence="1">The sequence shown here is derived from an EMBL/GenBank/DDBJ whole genome shotgun (WGS) entry which is preliminary data.</text>
</comment>